<evidence type="ECO:0000313" key="3">
    <source>
        <dbReference type="EMBL" id="PZG42758.1"/>
    </source>
</evidence>
<dbReference type="InterPro" id="IPR001584">
    <property type="entry name" value="Integrase_cat-core"/>
</dbReference>
<feature type="domain" description="Integrase catalytic" evidence="2">
    <location>
        <begin position="55"/>
        <end position="143"/>
    </location>
</feature>
<feature type="compositionally biased region" description="Basic and acidic residues" evidence="1">
    <location>
        <begin position="1"/>
        <end position="11"/>
    </location>
</feature>
<dbReference type="InterPro" id="IPR050900">
    <property type="entry name" value="Transposase_IS3/IS150/IS904"/>
</dbReference>
<dbReference type="GO" id="GO:0003676">
    <property type="term" value="F:nucleic acid binding"/>
    <property type="evidence" value="ECO:0007669"/>
    <property type="project" value="InterPro"/>
</dbReference>
<organism evidence="3 4">
    <name type="scientific">Spongiactinospora gelatinilytica</name>
    <dbReference type="NCBI Taxonomy" id="2666298"/>
    <lineage>
        <taxon>Bacteria</taxon>
        <taxon>Bacillati</taxon>
        <taxon>Actinomycetota</taxon>
        <taxon>Actinomycetes</taxon>
        <taxon>Streptosporangiales</taxon>
        <taxon>Streptosporangiaceae</taxon>
        <taxon>Spongiactinospora</taxon>
    </lineage>
</organism>
<evidence type="ECO:0000313" key="4">
    <source>
        <dbReference type="Proteomes" id="UP000248544"/>
    </source>
</evidence>
<dbReference type="Proteomes" id="UP000248544">
    <property type="component" value="Unassembled WGS sequence"/>
</dbReference>
<dbReference type="InterPro" id="IPR036397">
    <property type="entry name" value="RNaseH_sf"/>
</dbReference>
<dbReference type="Gene3D" id="3.30.420.10">
    <property type="entry name" value="Ribonuclease H-like superfamily/Ribonuclease H"/>
    <property type="match status" value="1"/>
</dbReference>
<proteinExistence type="predicted"/>
<evidence type="ECO:0000256" key="1">
    <source>
        <dbReference type="SAM" id="MobiDB-lite"/>
    </source>
</evidence>
<sequence length="144" mass="15341">MVVSGHGDRHRLAAGGGLGGGRSSAYRSGGRCVAAGLRSPSSGRAGDLSLRPWCQYTSAAFAALADRLGVRLSVGRRGQCWDNAVAESFFATIKGELLDGRFWPTRAAARSAVFEFIEGWYNLHRLHSSLGYRSPADFEAAHAA</sequence>
<feature type="region of interest" description="Disordered" evidence="1">
    <location>
        <begin position="1"/>
        <end position="24"/>
    </location>
</feature>
<dbReference type="EMBL" id="POUA01000149">
    <property type="protein sequence ID" value="PZG42758.1"/>
    <property type="molecule type" value="Genomic_DNA"/>
</dbReference>
<name>A0A2W2GZZ4_9ACTN</name>
<protein>
    <recommendedName>
        <fullName evidence="2">Integrase catalytic domain-containing protein</fullName>
    </recommendedName>
</protein>
<gene>
    <name evidence="3" type="ORF">C1I98_19410</name>
</gene>
<dbReference type="GO" id="GO:0015074">
    <property type="term" value="P:DNA integration"/>
    <property type="evidence" value="ECO:0007669"/>
    <property type="project" value="InterPro"/>
</dbReference>
<dbReference type="AlphaFoldDB" id="A0A2W2GZZ4"/>
<evidence type="ECO:0000259" key="2">
    <source>
        <dbReference type="PROSITE" id="PS50994"/>
    </source>
</evidence>
<reference evidence="3 4" key="1">
    <citation type="submission" date="2018-01" db="EMBL/GenBank/DDBJ databases">
        <title>Draft genome sequence of Sphaerisporangium sp. 7K107.</title>
        <authorList>
            <person name="Sahin N."/>
            <person name="Saygin H."/>
            <person name="Ay H."/>
        </authorList>
    </citation>
    <scope>NUCLEOTIDE SEQUENCE [LARGE SCALE GENOMIC DNA]</scope>
    <source>
        <strain evidence="3 4">7K107</strain>
    </source>
</reference>
<keyword evidence="4" id="KW-1185">Reference proteome</keyword>
<dbReference type="PANTHER" id="PTHR46889:SF4">
    <property type="entry name" value="TRANSPOSASE INSO FOR INSERTION SEQUENCE ELEMENT IS911B-RELATED"/>
    <property type="match status" value="1"/>
</dbReference>
<dbReference type="PANTHER" id="PTHR46889">
    <property type="entry name" value="TRANSPOSASE INSF FOR INSERTION SEQUENCE IS3B-RELATED"/>
    <property type="match status" value="1"/>
</dbReference>
<dbReference type="PROSITE" id="PS50994">
    <property type="entry name" value="INTEGRASE"/>
    <property type="match status" value="1"/>
</dbReference>
<dbReference type="Pfam" id="PF13683">
    <property type="entry name" value="rve_3"/>
    <property type="match status" value="1"/>
</dbReference>
<dbReference type="InterPro" id="IPR012337">
    <property type="entry name" value="RNaseH-like_sf"/>
</dbReference>
<comment type="caution">
    <text evidence="3">The sequence shown here is derived from an EMBL/GenBank/DDBJ whole genome shotgun (WGS) entry which is preliminary data.</text>
</comment>
<accession>A0A2W2GZZ4</accession>
<dbReference type="SUPFAM" id="SSF53098">
    <property type="entry name" value="Ribonuclease H-like"/>
    <property type="match status" value="1"/>
</dbReference>